<dbReference type="InterPro" id="IPR017972">
    <property type="entry name" value="Cyt_P450_CS"/>
</dbReference>
<dbReference type="GO" id="GO:0006805">
    <property type="term" value="P:xenobiotic metabolic process"/>
    <property type="evidence" value="ECO:0000318"/>
    <property type="project" value="GO_Central"/>
</dbReference>
<evidence type="ECO:0000256" key="6">
    <source>
        <dbReference type="ARBA" id="ARBA00023002"/>
    </source>
</evidence>
<keyword evidence="6 11" id="KW-0560">Oxidoreductase</keyword>
<dbReference type="GeneTree" id="ENSGT00940000163166"/>
<protein>
    <submittedName>
        <fullName evidence="12">Uncharacterized protein</fullName>
    </submittedName>
</protein>
<evidence type="ECO:0000256" key="1">
    <source>
        <dbReference type="ARBA" id="ARBA00001971"/>
    </source>
</evidence>
<name>A0A803TYD2_ANOCA</name>
<keyword evidence="13" id="KW-1185">Reference proteome</keyword>
<dbReference type="Ensembl" id="ENSACAT00000036771.1">
    <property type="protein sequence ID" value="ENSACAP00000040222.1"/>
    <property type="gene ID" value="ENSACAG00000012051.3"/>
</dbReference>
<dbReference type="GO" id="GO:0016712">
    <property type="term" value="F:oxidoreductase activity, acting on paired donors, with incorporation or reduction of molecular oxygen, reduced flavin or flavoprotein as one donor, and incorporation of one atom of oxygen"/>
    <property type="evidence" value="ECO:0000318"/>
    <property type="project" value="GO_Central"/>
</dbReference>
<proteinExistence type="inferred from homology"/>
<dbReference type="PANTHER" id="PTHR24300">
    <property type="entry name" value="CYTOCHROME P450 508A4-RELATED"/>
    <property type="match status" value="1"/>
</dbReference>
<dbReference type="SUPFAM" id="SSF48264">
    <property type="entry name" value="Cytochrome P450"/>
    <property type="match status" value="1"/>
</dbReference>
<dbReference type="InterPro" id="IPR050182">
    <property type="entry name" value="Cytochrome_P450_fam2"/>
</dbReference>
<dbReference type="GO" id="GO:0005737">
    <property type="term" value="C:cytoplasm"/>
    <property type="evidence" value="ECO:0000318"/>
    <property type="project" value="GO_Central"/>
</dbReference>
<evidence type="ECO:0000313" key="12">
    <source>
        <dbReference type="Ensembl" id="ENSACAP00000040222.1"/>
    </source>
</evidence>
<evidence type="ECO:0000256" key="3">
    <source>
        <dbReference type="ARBA" id="ARBA00010617"/>
    </source>
</evidence>
<dbReference type="PRINTS" id="PR00463">
    <property type="entry name" value="EP450I"/>
</dbReference>
<sequence length="498" mass="57277">MEIWSFLTFLLVGILILKYLKQLWSSRNYPPGPFQLPFIGGLWRIGRTFNRDTFTKLAKQYGNIFTIWVGSYPVVVLSGYQAVKEGLINHAEEFGERPVTPTTKAMCKKRGIMTTNGHTWRQQRWFGQATLRKLGLGKKYAEHVIEEEALGIVEVFARTKGHPIDPVVPMTSAIFKVICGVIWGNQFYPSEEENQKIIEHLATFVKFGDSIFYVLYEMFPRLMEHFSTPLSSAIAKIDKAISLLKQEIAKHKEHEMQHDPQDFSDFYLYQIEKTKSDPDSTFNEDNLAQCILEFLAAGTETTASALQWALLRMATHPDIQDKVHKEMEESLGTSQSICYQDRKKLPYTNAVIHEVVRAKYVFPLGVARRTTKDVTMYGYSIPKRTIVLADLASVLLDRKQWETPEEFNPNHFLDKDGHFVAREEFLPFGAGTRVCPGEQLARMELFLFFTHLMRAFRFQFPEETGEMTKAPVLGFTFHPQPYKICAIPRSDSSQEKLK</sequence>
<reference evidence="12" key="2">
    <citation type="submission" date="2025-08" db="UniProtKB">
        <authorList>
            <consortium name="Ensembl"/>
        </authorList>
    </citation>
    <scope>IDENTIFICATION</scope>
</reference>
<evidence type="ECO:0000256" key="2">
    <source>
        <dbReference type="ARBA" id="ARBA00004370"/>
    </source>
</evidence>
<dbReference type="Pfam" id="PF00067">
    <property type="entry name" value="p450"/>
    <property type="match status" value="1"/>
</dbReference>
<dbReference type="InterPro" id="IPR001128">
    <property type="entry name" value="Cyt_P450"/>
</dbReference>
<keyword evidence="9" id="KW-0472">Membrane</keyword>
<dbReference type="Proteomes" id="UP000001646">
    <property type="component" value="Unplaced"/>
</dbReference>
<evidence type="ECO:0000256" key="5">
    <source>
        <dbReference type="ARBA" id="ARBA00022723"/>
    </source>
</evidence>
<dbReference type="PROSITE" id="PS00086">
    <property type="entry name" value="CYTOCHROME_P450"/>
    <property type="match status" value="1"/>
</dbReference>
<dbReference type="GO" id="GO:0020037">
    <property type="term" value="F:heme binding"/>
    <property type="evidence" value="ECO:0000318"/>
    <property type="project" value="GO_Central"/>
</dbReference>
<accession>A0A803TYD2</accession>
<evidence type="ECO:0000256" key="7">
    <source>
        <dbReference type="ARBA" id="ARBA00023004"/>
    </source>
</evidence>
<gene>
    <name evidence="12" type="primary">LOC100567279</name>
</gene>
<evidence type="ECO:0000256" key="9">
    <source>
        <dbReference type="ARBA" id="ARBA00023136"/>
    </source>
</evidence>
<comment type="subcellular location">
    <subcellularLocation>
        <location evidence="2">Membrane</location>
    </subcellularLocation>
</comment>
<feature type="binding site" description="axial binding residue" evidence="10">
    <location>
        <position position="435"/>
    </location>
    <ligand>
        <name>heme</name>
        <dbReference type="ChEBI" id="CHEBI:30413"/>
    </ligand>
    <ligandPart>
        <name>Fe</name>
        <dbReference type="ChEBI" id="CHEBI:18248"/>
    </ligandPart>
</feature>
<dbReference type="GO" id="GO:0005506">
    <property type="term" value="F:iron ion binding"/>
    <property type="evidence" value="ECO:0007669"/>
    <property type="project" value="InterPro"/>
</dbReference>
<dbReference type="FunFam" id="1.10.630.10:FF:000004">
    <property type="entry name" value="cytochrome P450 2D15 isoform X1"/>
    <property type="match status" value="1"/>
</dbReference>
<evidence type="ECO:0000256" key="8">
    <source>
        <dbReference type="ARBA" id="ARBA00023033"/>
    </source>
</evidence>
<dbReference type="GO" id="GO:0016020">
    <property type="term" value="C:membrane"/>
    <property type="evidence" value="ECO:0007669"/>
    <property type="project" value="UniProtKB-SubCell"/>
</dbReference>
<evidence type="ECO:0000256" key="4">
    <source>
        <dbReference type="ARBA" id="ARBA00022617"/>
    </source>
</evidence>
<reference evidence="12" key="3">
    <citation type="submission" date="2025-09" db="UniProtKB">
        <authorList>
            <consortium name="Ensembl"/>
        </authorList>
    </citation>
    <scope>IDENTIFICATION</scope>
</reference>
<dbReference type="Gene3D" id="1.10.630.10">
    <property type="entry name" value="Cytochrome P450"/>
    <property type="match status" value="1"/>
</dbReference>
<dbReference type="InterPro" id="IPR002401">
    <property type="entry name" value="Cyt_P450_E_grp-I"/>
</dbReference>
<reference evidence="12" key="1">
    <citation type="submission" date="2009-12" db="EMBL/GenBank/DDBJ databases">
        <title>The Genome Sequence of Anolis carolinensis (Green Anole Lizard).</title>
        <authorList>
            <consortium name="The Genome Sequencing Platform"/>
            <person name="Di Palma F."/>
            <person name="Alfoldi J."/>
            <person name="Heiman D."/>
            <person name="Young S."/>
            <person name="Grabherr M."/>
            <person name="Johnson J."/>
            <person name="Lander E.S."/>
            <person name="Lindblad-Toh K."/>
        </authorList>
    </citation>
    <scope>NUCLEOTIDE SEQUENCE [LARGE SCALE GENOMIC DNA]</scope>
    <source>
        <strain evidence="12">JBL SC #1</strain>
    </source>
</reference>
<evidence type="ECO:0000256" key="11">
    <source>
        <dbReference type="RuleBase" id="RU000461"/>
    </source>
</evidence>
<comment type="cofactor">
    <cofactor evidence="1 10">
        <name>heme</name>
        <dbReference type="ChEBI" id="CHEBI:30413"/>
    </cofactor>
</comment>
<keyword evidence="8 11" id="KW-0503">Monooxygenase</keyword>
<dbReference type="GO" id="GO:0006082">
    <property type="term" value="P:organic acid metabolic process"/>
    <property type="evidence" value="ECO:0000318"/>
    <property type="project" value="GO_Central"/>
</dbReference>
<organism evidence="12 13">
    <name type="scientific">Anolis carolinensis</name>
    <name type="common">Green anole</name>
    <name type="synonym">American chameleon</name>
    <dbReference type="NCBI Taxonomy" id="28377"/>
    <lineage>
        <taxon>Eukaryota</taxon>
        <taxon>Metazoa</taxon>
        <taxon>Chordata</taxon>
        <taxon>Craniata</taxon>
        <taxon>Vertebrata</taxon>
        <taxon>Euteleostomi</taxon>
        <taxon>Lepidosauria</taxon>
        <taxon>Squamata</taxon>
        <taxon>Bifurcata</taxon>
        <taxon>Unidentata</taxon>
        <taxon>Episquamata</taxon>
        <taxon>Toxicofera</taxon>
        <taxon>Iguania</taxon>
        <taxon>Dactyloidae</taxon>
        <taxon>Anolis</taxon>
    </lineage>
</organism>
<comment type="similarity">
    <text evidence="3 11">Belongs to the cytochrome P450 family.</text>
</comment>
<dbReference type="InterPro" id="IPR036396">
    <property type="entry name" value="Cyt_P450_sf"/>
</dbReference>
<evidence type="ECO:0000313" key="13">
    <source>
        <dbReference type="Proteomes" id="UP000001646"/>
    </source>
</evidence>
<keyword evidence="5 10" id="KW-0479">Metal-binding</keyword>
<keyword evidence="4 10" id="KW-0349">Heme</keyword>
<dbReference type="PANTHER" id="PTHR24300:SF134">
    <property type="entry name" value="CYTOCHROME P450, FAMILY 2, SUBFAMILY AB, POLYPEPTIDE 2-RELATED"/>
    <property type="match status" value="1"/>
</dbReference>
<keyword evidence="7 10" id="KW-0408">Iron</keyword>
<evidence type="ECO:0000256" key="10">
    <source>
        <dbReference type="PIRSR" id="PIRSR602401-1"/>
    </source>
</evidence>
<dbReference type="AlphaFoldDB" id="A0A803TYD2"/>
<dbReference type="PRINTS" id="PR00385">
    <property type="entry name" value="P450"/>
</dbReference>
<dbReference type="InParanoid" id="A0A803TYD2"/>